<organism evidence="2 3">
    <name type="scientific">Diplocarpon rosae</name>
    <dbReference type="NCBI Taxonomy" id="946125"/>
    <lineage>
        <taxon>Eukaryota</taxon>
        <taxon>Fungi</taxon>
        <taxon>Dikarya</taxon>
        <taxon>Ascomycota</taxon>
        <taxon>Pezizomycotina</taxon>
        <taxon>Leotiomycetes</taxon>
        <taxon>Helotiales</taxon>
        <taxon>Drepanopezizaceae</taxon>
        <taxon>Diplocarpon</taxon>
    </lineage>
</organism>
<accession>A0AAD9SXN4</accession>
<protein>
    <submittedName>
        <fullName evidence="2">Uncharacterized protein</fullName>
    </submittedName>
</protein>
<feature type="region of interest" description="Disordered" evidence="1">
    <location>
        <begin position="1"/>
        <end position="35"/>
    </location>
</feature>
<dbReference type="EMBL" id="JAUBYV010000007">
    <property type="protein sequence ID" value="KAK2625437.1"/>
    <property type="molecule type" value="Genomic_DNA"/>
</dbReference>
<evidence type="ECO:0000313" key="3">
    <source>
        <dbReference type="Proteomes" id="UP001285354"/>
    </source>
</evidence>
<proteinExistence type="predicted"/>
<feature type="region of interest" description="Disordered" evidence="1">
    <location>
        <begin position="107"/>
        <end position="179"/>
    </location>
</feature>
<dbReference type="AlphaFoldDB" id="A0AAD9SXN4"/>
<keyword evidence="3" id="KW-1185">Reference proteome</keyword>
<evidence type="ECO:0000313" key="2">
    <source>
        <dbReference type="EMBL" id="KAK2625437.1"/>
    </source>
</evidence>
<reference evidence="2" key="1">
    <citation type="submission" date="2023-06" db="EMBL/GenBank/DDBJ databases">
        <title>Draft genome of Marssonina rosae.</title>
        <authorList>
            <person name="Cheng Q."/>
        </authorList>
    </citation>
    <scope>NUCLEOTIDE SEQUENCE</scope>
    <source>
        <strain evidence="2">R4</strain>
    </source>
</reference>
<dbReference type="Proteomes" id="UP001285354">
    <property type="component" value="Unassembled WGS sequence"/>
</dbReference>
<name>A0AAD9SXN4_9HELO</name>
<evidence type="ECO:0000256" key="1">
    <source>
        <dbReference type="SAM" id="MobiDB-lite"/>
    </source>
</evidence>
<sequence>MQAADFKQESVAGPPLPSVSPKNSESQQKKVQFDPTVLRNGWKMNSRTKKPFQIASAKISTEFNLPSSNLLGSVFQPSLLLGQYSELEEPPIVGQRRPILYSQTVVKNPTQEPIGPTTSRLTKKAFAQTPVKRPASSSPKGDTSSRAAKSARVPPEVPDAPANPAQRSALTPRPARLPTPDVIEINGGMFFSCDCRTCRREFDLNERVCFAKMDAQRRINQSRPAAY</sequence>
<comment type="caution">
    <text evidence="2">The sequence shown here is derived from an EMBL/GenBank/DDBJ whole genome shotgun (WGS) entry which is preliminary data.</text>
</comment>
<gene>
    <name evidence="2" type="ORF">QTJ16_004749</name>
</gene>
<feature type="compositionally biased region" description="Polar residues" evidence="1">
    <location>
        <begin position="107"/>
        <end position="120"/>
    </location>
</feature>
<feature type="compositionally biased region" description="Polar residues" evidence="1">
    <location>
        <begin position="135"/>
        <end position="147"/>
    </location>
</feature>